<dbReference type="InterPro" id="IPR020806">
    <property type="entry name" value="PKS_PP-bd"/>
</dbReference>
<dbReference type="InterPro" id="IPR016039">
    <property type="entry name" value="Thiolase-like"/>
</dbReference>
<evidence type="ECO:0000313" key="7">
    <source>
        <dbReference type="EMBL" id="TCK24499.1"/>
    </source>
</evidence>
<dbReference type="CDD" id="cd00833">
    <property type="entry name" value="PKS"/>
    <property type="match status" value="1"/>
</dbReference>
<dbReference type="InterPro" id="IPR014030">
    <property type="entry name" value="Ketoacyl_synth_N"/>
</dbReference>
<dbReference type="RefSeq" id="WP_243653209.1">
    <property type="nucleotide sequence ID" value="NZ_SMFZ01000001.1"/>
</dbReference>
<protein>
    <submittedName>
        <fullName evidence="7">Acyl transferase domain-containing protein</fullName>
    </submittedName>
</protein>
<dbReference type="SUPFAM" id="SSF53901">
    <property type="entry name" value="Thiolase-like"/>
    <property type="match status" value="1"/>
</dbReference>
<keyword evidence="1" id="KW-0596">Phosphopantetheine</keyword>
<dbReference type="InterPro" id="IPR009081">
    <property type="entry name" value="PP-bd_ACP"/>
</dbReference>
<dbReference type="Pfam" id="PF02801">
    <property type="entry name" value="Ketoacyl-synt_C"/>
    <property type="match status" value="1"/>
</dbReference>
<dbReference type="InterPro" id="IPR006162">
    <property type="entry name" value="Ppantetheine_attach_site"/>
</dbReference>
<dbReference type="EMBL" id="SMFZ01000001">
    <property type="protein sequence ID" value="TCK24499.1"/>
    <property type="molecule type" value="Genomic_DNA"/>
</dbReference>
<dbReference type="Pfam" id="PF16197">
    <property type="entry name" value="KAsynt_C_assoc"/>
    <property type="match status" value="1"/>
</dbReference>
<organism evidence="7 8">
    <name type="scientific">Pseudonocardia endophytica</name>
    <dbReference type="NCBI Taxonomy" id="401976"/>
    <lineage>
        <taxon>Bacteria</taxon>
        <taxon>Bacillati</taxon>
        <taxon>Actinomycetota</taxon>
        <taxon>Actinomycetes</taxon>
        <taxon>Pseudonocardiales</taxon>
        <taxon>Pseudonocardiaceae</taxon>
        <taxon>Pseudonocardia</taxon>
    </lineage>
</organism>
<comment type="caution">
    <text evidence="7">The sequence shown here is derived from an EMBL/GenBank/DDBJ whole genome shotgun (WGS) entry which is preliminary data.</text>
</comment>
<dbReference type="Gene3D" id="3.30.70.3290">
    <property type="match status" value="1"/>
</dbReference>
<dbReference type="GO" id="GO:0006633">
    <property type="term" value="P:fatty acid biosynthetic process"/>
    <property type="evidence" value="ECO:0007669"/>
    <property type="project" value="TreeGrafter"/>
</dbReference>
<dbReference type="InterPro" id="IPR014031">
    <property type="entry name" value="Ketoacyl_synth_C"/>
</dbReference>
<keyword evidence="8" id="KW-1185">Reference proteome</keyword>
<dbReference type="AlphaFoldDB" id="A0A4R1HWU3"/>
<dbReference type="PROSITE" id="PS00012">
    <property type="entry name" value="PHOSPHOPANTETHEINE"/>
    <property type="match status" value="1"/>
</dbReference>
<dbReference type="InterPro" id="IPR036736">
    <property type="entry name" value="ACP-like_sf"/>
</dbReference>
<name>A0A4R1HWU3_PSEEN</name>
<keyword evidence="2" id="KW-0597">Phosphoprotein</keyword>
<dbReference type="PROSITE" id="PS52004">
    <property type="entry name" value="KS3_2"/>
    <property type="match status" value="1"/>
</dbReference>
<evidence type="ECO:0000259" key="5">
    <source>
        <dbReference type="PROSITE" id="PS50075"/>
    </source>
</evidence>
<dbReference type="InterPro" id="IPR016035">
    <property type="entry name" value="Acyl_Trfase/lysoPLipase"/>
</dbReference>
<dbReference type="PANTHER" id="PTHR43775:SF51">
    <property type="entry name" value="INACTIVE PHENOLPHTHIOCEROL SYNTHESIS POLYKETIDE SYNTHASE TYPE I PKS1-RELATED"/>
    <property type="match status" value="1"/>
</dbReference>
<dbReference type="Pfam" id="PF00698">
    <property type="entry name" value="Acyl_transf_1"/>
    <property type="match status" value="1"/>
</dbReference>
<dbReference type="GO" id="GO:0031177">
    <property type="term" value="F:phosphopantetheine binding"/>
    <property type="evidence" value="ECO:0007669"/>
    <property type="project" value="InterPro"/>
</dbReference>
<dbReference type="Pfam" id="PF00550">
    <property type="entry name" value="PP-binding"/>
    <property type="match status" value="1"/>
</dbReference>
<evidence type="ECO:0000256" key="3">
    <source>
        <dbReference type="ARBA" id="ARBA00022679"/>
    </source>
</evidence>
<proteinExistence type="predicted"/>
<keyword evidence="3 7" id="KW-0808">Transferase</keyword>
<dbReference type="InterPro" id="IPR014043">
    <property type="entry name" value="Acyl_transferase_dom"/>
</dbReference>
<dbReference type="SUPFAM" id="SSF55048">
    <property type="entry name" value="Probable ACP-binding domain of malonyl-CoA ACP transacylase"/>
    <property type="match status" value="1"/>
</dbReference>
<dbReference type="InterPro" id="IPR020841">
    <property type="entry name" value="PKS_Beta-ketoAc_synthase_dom"/>
</dbReference>
<dbReference type="SMART" id="SM00827">
    <property type="entry name" value="PKS_AT"/>
    <property type="match status" value="1"/>
</dbReference>
<dbReference type="InterPro" id="IPR032821">
    <property type="entry name" value="PKS_assoc"/>
</dbReference>
<gene>
    <name evidence="7" type="ORF">EV378_0272</name>
</gene>
<dbReference type="SUPFAM" id="SSF47336">
    <property type="entry name" value="ACP-like"/>
    <property type="match status" value="1"/>
</dbReference>
<evidence type="ECO:0000313" key="8">
    <source>
        <dbReference type="Proteomes" id="UP000295560"/>
    </source>
</evidence>
<sequence>MTWEADAATVVVVGMACRYPGGVRGADDLWDLLLSDREAMTGFPDDRGWDLDALAGDGPGHVESTGGGFVDAAGFDADFFGMSPREALSTDPQQRLMLETAWEAVEQSGVAPASLRGTRTGVFVGASGSDYIAVTHASPDDTAGHALTGLSPGLLSGRLAHVLGLEGPVLTVDAASSSAMVAMHLAAGSLRAGECGVALAGGVCVMSTPAGFVGHSRQGGLAPDARCKVFSDDADGTAWSEGVGVVVLKRLSDARKAGDTVLAVLRGSALNSDGASDGLTTPSGPAQEELIWNALSDAGLTPSDIDVVEAHGTGTALGDPVEAEAVLATYSQDRPPGRPLWLRSVKSVIGHTQAASGMAGLITIIQSMRYGRLPGTRHVGTPNRQVDWSLGEVELPTDAVPWPRSDRPRRAGISSFGISGTNAHVIVEEPPAVDDPAPGDIRPAAVPWVVSGSTEQALEAQIERLTTHVHERGPDPCDVGWSLATARTPMRHRAVLLDAGDGPVEQYRALARACRPAVLFSGQGSQRLGAGRALAARFPVFSDALDAVTDRLDPLLEHPVRDVLWGDDAGRLDRTVATQPALFAVGVALYRLVESLGLRPAAVGGHSVGEITAAHVAGVLSLDDAVRLVAARATLMEALPAGGAMVAVEATEDEVWPLLDGDVSIAALNGPASVVVAGDEHAVAAVATHLAEQGRRTSRLAVSHAFHSPRMDPMLQDFRTTVEGLTFHRPTTPLVSNVTGRLGGAVAADPGYWVRHVREPVRFADGVRALRIDGIDVLVELGPSSTLSALVRDTLAGGPAADVVPVLRKDREEEQAFAAALGRLHALGVPVDWTEFYRGTGARRVDLPTYAFRHQRYWPTPPPDGVPTAPAVDTVAAVGEPGPSVSAPRIAAMAPAERERYLVDLVRERAAAVLGHSGTDTVGARSVFKELGFDSLAGVELCDRLARDTGLALQSTLVFNFPTPELAARRIAELVAAEGEQEACESELAGLEAAVRSLPPSGPERRAVADRLDALVAALRRGPDRDPERSDDDLDSVPVDQLLDLIDEEFETA</sequence>
<dbReference type="Gene3D" id="1.10.1200.10">
    <property type="entry name" value="ACP-like"/>
    <property type="match status" value="1"/>
</dbReference>
<keyword evidence="4" id="KW-0012">Acyltransferase</keyword>
<dbReference type="SUPFAM" id="SSF52151">
    <property type="entry name" value="FabD/lysophospholipase-like"/>
    <property type="match status" value="1"/>
</dbReference>
<dbReference type="Pfam" id="PF00109">
    <property type="entry name" value="ketoacyl-synt"/>
    <property type="match status" value="1"/>
</dbReference>
<evidence type="ECO:0000256" key="4">
    <source>
        <dbReference type="ARBA" id="ARBA00023315"/>
    </source>
</evidence>
<dbReference type="PANTHER" id="PTHR43775">
    <property type="entry name" value="FATTY ACID SYNTHASE"/>
    <property type="match status" value="1"/>
</dbReference>
<dbReference type="PROSITE" id="PS50075">
    <property type="entry name" value="CARRIER"/>
    <property type="match status" value="1"/>
</dbReference>
<accession>A0A4R1HWU3</accession>
<dbReference type="FunFam" id="3.40.366.10:FF:000002">
    <property type="entry name" value="Probable polyketide synthase 2"/>
    <property type="match status" value="1"/>
</dbReference>
<dbReference type="InterPro" id="IPR001227">
    <property type="entry name" value="Ac_transferase_dom_sf"/>
</dbReference>
<dbReference type="SMART" id="SM00823">
    <property type="entry name" value="PKS_PP"/>
    <property type="match status" value="1"/>
</dbReference>
<feature type="domain" description="Carrier" evidence="5">
    <location>
        <begin position="900"/>
        <end position="975"/>
    </location>
</feature>
<dbReference type="InterPro" id="IPR050091">
    <property type="entry name" value="PKS_NRPS_Biosynth_Enz"/>
</dbReference>
<dbReference type="GO" id="GO:0004312">
    <property type="term" value="F:fatty acid synthase activity"/>
    <property type="evidence" value="ECO:0007669"/>
    <property type="project" value="TreeGrafter"/>
</dbReference>
<dbReference type="Proteomes" id="UP000295560">
    <property type="component" value="Unassembled WGS sequence"/>
</dbReference>
<dbReference type="FunFam" id="3.40.47.10:FF:000019">
    <property type="entry name" value="Polyketide synthase type I"/>
    <property type="match status" value="1"/>
</dbReference>
<dbReference type="SMART" id="SM00825">
    <property type="entry name" value="PKS_KS"/>
    <property type="match status" value="1"/>
</dbReference>
<dbReference type="Gene3D" id="3.40.47.10">
    <property type="match status" value="1"/>
</dbReference>
<evidence type="ECO:0000259" key="6">
    <source>
        <dbReference type="PROSITE" id="PS52004"/>
    </source>
</evidence>
<feature type="domain" description="Ketosynthase family 3 (KS3)" evidence="6">
    <location>
        <begin position="7"/>
        <end position="429"/>
    </location>
</feature>
<reference evidence="7 8" key="1">
    <citation type="submission" date="2019-03" db="EMBL/GenBank/DDBJ databases">
        <title>Sequencing the genomes of 1000 actinobacteria strains.</title>
        <authorList>
            <person name="Klenk H.-P."/>
        </authorList>
    </citation>
    <scope>NUCLEOTIDE SEQUENCE [LARGE SCALE GENOMIC DNA]</scope>
    <source>
        <strain evidence="7 8">DSM 44969</strain>
    </source>
</reference>
<dbReference type="Gene3D" id="3.40.366.10">
    <property type="entry name" value="Malonyl-Coenzyme A Acyl Carrier Protein, domain 2"/>
    <property type="match status" value="1"/>
</dbReference>
<evidence type="ECO:0000256" key="2">
    <source>
        <dbReference type="ARBA" id="ARBA00022553"/>
    </source>
</evidence>
<evidence type="ECO:0000256" key="1">
    <source>
        <dbReference type="ARBA" id="ARBA00022450"/>
    </source>
</evidence>
<dbReference type="InterPro" id="IPR016036">
    <property type="entry name" value="Malonyl_transacylase_ACP-bd"/>
</dbReference>